<comment type="caution">
    <text evidence="1">The sequence shown here is derived from an EMBL/GenBank/DDBJ whole genome shotgun (WGS) entry which is preliminary data.</text>
</comment>
<dbReference type="AlphaFoldDB" id="E6PN32"/>
<dbReference type="PANTHER" id="PTHR43861:SF6">
    <property type="entry name" value="METHYLTRANSFERASE TYPE 11"/>
    <property type="match status" value="1"/>
</dbReference>
<dbReference type="SUPFAM" id="SSF53335">
    <property type="entry name" value="S-adenosyl-L-methionine-dependent methyltransferases"/>
    <property type="match status" value="1"/>
</dbReference>
<reference evidence="1" key="1">
    <citation type="submission" date="2009-10" db="EMBL/GenBank/DDBJ databases">
        <title>Diversity of trophic interactions inside an arsenic-rich microbial ecosystem.</title>
        <authorList>
            <person name="Bertin P.N."/>
            <person name="Heinrich-Salmeron A."/>
            <person name="Pelletier E."/>
            <person name="Goulhen-Chollet F."/>
            <person name="Arsene-Ploetze F."/>
            <person name="Gallien S."/>
            <person name="Calteau A."/>
            <person name="Vallenet D."/>
            <person name="Casiot C."/>
            <person name="Chane-Woon-Ming B."/>
            <person name="Giloteaux L."/>
            <person name="Barakat M."/>
            <person name="Bonnefoy V."/>
            <person name="Bruneel O."/>
            <person name="Chandler M."/>
            <person name="Cleiss J."/>
            <person name="Duran R."/>
            <person name="Elbaz-Poulichet F."/>
            <person name="Fonknechten N."/>
            <person name="Lauga B."/>
            <person name="Mornico D."/>
            <person name="Ortet P."/>
            <person name="Schaeffer C."/>
            <person name="Siguier P."/>
            <person name="Alexander Thil Smith A."/>
            <person name="Van Dorsselaer A."/>
            <person name="Weissenbach J."/>
            <person name="Medigue C."/>
            <person name="Le Paslier D."/>
        </authorList>
    </citation>
    <scope>NUCLEOTIDE SEQUENCE</scope>
</reference>
<name>E6PN32_9ZZZZ</name>
<evidence type="ECO:0000313" key="1">
    <source>
        <dbReference type="EMBL" id="CBH96334.1"/>
    </source>
</evidence>
<proteinExistence type="predicted"/>
<accession>E6PN32</accession>
<organism evidence="1">
    <name type="scientific">mine drainage metagenome</name>
    <dbReference type="NCBI Taxonomy" id="410659"/>
    <lineage>
        <taxon>unclassified sequences</taxon>
        <taxon>metagenomes</taxon>
        <taxon>ecological metagenomes</taxon>
    </lineage>
</organism>
<dbReference type="EMBL" id="CABM01000024">
    <property type="protein sequence ID" value="CBH96334.1"/>
    <property type="molecule type" value="Genomic_DNA"/>
</dbReference>
<dbReference type="Gene3D" id="3.40.50.150">
    <property type="entry name" value="Vaccinia Virus protein VP39"/>
    <property type="match status" value="1"/>
</dbReference>
<protein>
    <submittedName>
        <fullName evidence="1">Uncharacterized protein</fullName>
    </submittedName>
</protein>
<sequence>MQALDCHLPAFRKTFVKNFCSVCCPADALLNKSYIRNKMDHNQMEIQPWPQEGLERVESCPICGEVDRELLYEGLTDRVFFCAPGRWSLYRCMACGSAFLDPRPTPATIAMAYNIYFTHDDGVEGAKGLFGSLKRRLRNGYINGLYNKNIQPASKIGHLITSLLPPKRRQIDESVRHLPTTRPPGTLVDIGCGNGQFLRMAMQLGWQTWGVDIDPKAVATARKTGAKVIHGGFPDTGLPSQHFDLVTLSHVIEHVHDPIAALQEVFRILKPGGQIWISTPNMESGSHARFGPTWLALDSPRHLVIFTRQSLKTALISAGFSDVDYKPCPMHATEIFKNSLRISRGEDPFGSEESKLPLFLYFEAKLADFQALLNPSLCENIIATAKKSNLSQVV</sequence>
<dbReference type="InterPro" id="IPR029063">
    <property type="entry name" value="SAM-dependent_MTases_sf"/>
</dbReference>
<gene>
    <name evidence="1" type="ORF">CARN2_2275</name>
</gene>
<dbReference type="PANTHER" id="PTHR43861">
    <property type="entry name" value="TRANS-ACONITATE 2-METHYLTRANSFERASE-RELATED"/>
    <property type="match status" value="1"/>
</dbReference>
<dbReference type="CDD" id="cd02440">
    <property type="entry name" value="AdoMet_MTases"/>
    <property type="match status" value="1"/>
</dbReference>
<dbReference type="Pfam" id="PF13489">
    <property type="entry name" value="Methyltransf_23"/>
    <property type="match status" value="1"/>
</dbReference>